<feature type="transmembrane region" description="Helical" evidence="1">
    <location>
        <begin position="880"/>
        <end position="900"/>
    </location>
</feature>
<dbReference type="Proteomes" id="UP001178662">
    <property type="component" value="Chromosome"/>
</dbReference>
<dbReference type="Gene3D" id="3.30.70.1320">
    <property type="entry name" value="Multidrug efflux transporter AcrB pore domain like"/>
    <property type="match status" value="1"/>
</dbReference>
<keyword evidence="1" id="KW-1133">Transmembrane helix</keyword>
<dbReference type="Pfam" id="PF00873">
    <property type="entry name" value="ACR_tran"/>
    <property type="match status" value="1"/>
</dbReference>
<dbReference type="InterPro" id="IPR001036">
    <property type="entry name" value="Acrflvin-R"/>
</dbReference>
<dbReference type="SUPFAM" id="SSF82714">
    <property type="entry name" value="Multidrug efflux transporter AcrB TolC docking domain, DN and DC subdomains"/>
    <property type="match status" value="2"/>
</dbReference>
<evidence type="ECO:0000256" key="1">
    <source>
        <dbReference type="SAM" id="Phobius"/>
    </source>
</evidence>
<dbReference type="Gene3D" id="3.30.70.1430">
    <property type="entry name" value="Multidrug efflux transporter AcrB pore domain"/>
    <property type="match status" value="2"/>
</dbReference>
<dbReference type="PRINTS" id="PR00702">
    <property type="entry name" value="ACRIFLAVINRP"/>
</dbReference>
<feature type="transmembrane region" description="Helical" evidence="1">
    <location>
        <begin position="338"/>
        <end position="357"/>
    </location>
</feature>
<dbReference type="PANTHER" id="PTHR32063:SF0">
    <property type="entry name" value="SWARMING MOTILITY PROTEIN SWRC"/>
    <property type="match status" value="1"/>
</dbReference>
<feature type="transmembrane region" description="Helical" evidence="1">
    <location>
        <begin position="954"/>
        <end position="971"/>
    </location>
</feature>
<feature type="transmembrane region" description="Helical" evidence="1">
    <location>
        <begin position="364"/>
        <end position="381"/>
    </location>
</feature>
<keyword evidence="3" id="KW-1185">Reference proteome</keyword>
<dbReference type="GO" id="GO:0042910">
    <property type="term" value="F:xenobiotic transmembrane transporter activity"/>
    <property type="evidence" value="ECO:0007669"/>
    <property type="project" value="TreeGrafter"/>
</dbReference>
<feature type="transmembrane region" description="Helical" evidence="1">
    <location>
        <begin position="983"/>
        <end position="1006"/>
    </location>
</feature>
<feature type="transmembrane region" description="Helical" evidence="1">
    <location>
        <begin position="526"/>
        <end position="547"/>
    </location>
</feature>
<reference evidence="2" key="1">
    <citation type="submission" date="2023-03" db="EMBL/GenBank/DDBJ databases">
        <title>Andean soil-derived lignocellulolytic bacterial consortium as a source of novel taxa and putative plastic-active enzymes.</title>
        <authorList>
            <person name="Diaz-Garcia L."/>
            <person name="Chuvochina M."/>
            <person name="Feuerriegel G."/>
            <person name="Bunk B."/>
            <person name="Sproer C."/>
            <person name="Streit W.R."/>
            <person name="Rodriguez L.M."/>
            <person name="Overmann J."/>
            <person name="Jimenez D.J."/>
        </authorList>
    </citation>
    <scope>NUCLEOTIDE SEQUENCE</scope>
    <source>
        <strain evidence="2">MAG 2441</strain>
    </source>
</reference>
<protein>
    <submittedName>
        <fullName evidence="2">Efflux RND transporter permease subunit</fullName>
    </submittedName>
</protein>
<keyword evidence="1" id="KW-0472">Membrane</keyword>
<dbReference type="Gene3D" id="3.30.2090.10">
    <property type="entry name" value="Multidrug efflux transporter AcrB TolC docking domain, DN and DC subdomains"/>
    <property type="match status" value="2"/>
</dbReference>
<gene>
    <name evidence="2" type="ORF">P0Y55_11450</name>
</gene>
<dbReference type="AlphaFoldDB" id="A0AA95EUW7"/>
<name>A0AA95EUW7_9BACL</name>
<feature type="transmembrane region" description="Helical" evidence="1">
    <location>
        <begin position="393"/>
        <end position="417"/>
    </location>
</feature>
<dbReference type="Gene3D" id="1.20.1640.10">
    <property type="entry name" value="Multidrug efflux transporter AcrB transmembrane domain"/>
    <property type="match status" value="2"/>
</dbReference>
<dbReference type="SUPFAM" id="SSF82866">
    <property type="entry name" value="Multidrug efflux transporter AcrB transmembrane domain"/>
    <property type="match status" value="2"/>
</dbReference>
<evidence type="ECO:0000313" key="2">
    <source>
        <dbReference type="EMBL" id="WEK53207.1"/>
    </source>
</evidence>
<feature type="transmembrane region" description="Helical" evidence="1">
    <location>
        <begin position="906"/>
        <end position="927"/>
    </location>
</feature>
<evidence type="ECO:0000313" key="3">
    <source>
        <dbReference type="Proteomes" id="UP001178662"/>
    </source>
</evidence>
<proteinExistence type="predicted"/>
<organism evidence="2 3">
    <name type="scientific">Candidatus Cohnella colombiensis</name>
    <dbReference type="NCBI Taxonomy" id="3121368"/>
    <lineage>
        <taxon>Bacteria</taxon>
        <taxon>Bacillati</taxon>
        <taxon>Bacillota</taxon>
        <taxon>Bacilli</taxon>
        <taxon>Bacillales</taxon>
        <taxon>Paenibacillaceae</taxon>
        <taxon>Cohnella</taxon>
    </lineage>
</organism>
<dbReference type="GO" id="GO:0005886">
    <property type="term" value="C:plasma membrane"/>
    <property type="evidence" value="ECO:0007669"/>
    <property type="project" value="TreeGrafter"/>
</dbReference>
<feature type="transmembrane region" description="Helical" evidence="1">
    <location>
        <begin position="438"/>
        <end position="464"/>
    </location>
</feature>
<dbReference type="EMBL" id="CP119317">
    <property type="protein sequence ID" value="WEK53207.1"/>
    <property type="molecule type" value="Genomic_DNA"/>
</dbReference>
<keyword evidence="1" id="KW-0812">Transmembrane</keyword>
<feature type="transmembrane region" description="Helical" evidence="1">
    <location>
        <begin position="470"/>
        <end position="494"/>
    </location>
</feature>
<dbReference type="Gene3D" id="3.30.70.1440">
    <property type="entry name" value="Multidrug efflux transporter AcrB pore domain"/>
    <property type="match status" value="1"/>
</dbReference>
<accession>A0AA95EUW7</accession>
<sequence length="1021" mass="109724">MGILSKLSLKNGVAVVILFVLILAYGGYSATQIKQQTFPDLEFPAVFVMASNPGASTEEMENEITNPLEASLQNFKGYDTLSSTTTEGSATVSIQFPFGTDMDKMSADIEQSLNKLNIPAQAKVSVQRLSFGAAPIYQAAVFSPDNNSKGLEERLQSEIVPKLQALKGVSSVNLKGIVSEELRIVVDKEKAVQRGITLSAIQSALQSLNYALSLGSVNQDNTTIPIRLSGKVSSLDQLKQLQLGVAPAQGATSGMPASTPTHLEDIATITTVSSQKEISRYNGQSSYIVEVVKNQDANTPDVANEVKALLATYQESHVLNLDVITDQGQEIEKSISSLVQEGLFGALFCVIIIFLFLRNIRATIISLLSLPISIFATIALMDQMNYTLNIMTLGGIAVSIGRIVDDSIVVIENIYRWRQEKGDQLKGRELAYRATKEVISPVFSSTIATIVVFAPLAFVSGIIGEFFRPFSLAVVISLVTSLLVAVMLIPVFGAKFFNSVKPHKQDSKLANGYEKMIRGALKRKKMVLSLSILLLFASLGTIPLLGLEFISAGSVPTATIQLTLPVKSSLEQTDAVTAKVEQYIQSLEGVDKFEASIGGAAGNRLGVGATRKNSANVSVQFVDDTNMDEMISKLNSELPAIVTNEMTDASVVIKEGEQQGIPSGNGIDVRLYTSNPDDLVTAARQVEDLMKQNSELKSVTNNMNDVTPKWELTLNQKGIDAKVSPYQIMQTVHEQLRPLNAGVYSLDNQERSLSLAYEQQITSREDLENIQVMTSSGMMKLKDIATISVQDALITVSHDDGKIYAKVSAKVKSADTAAVTKKVKQDIASLSLPSGVEISYGGGLAMITEGFTSMGIAMVVAVGLVFLVMSMNFGGLRTPLIILSSLIFIPVGSLTALLIAGQALSMSAMIGMLMLVGIVVTNAVVLLDRVENNRKSGMQITEAIIEAARIRLRPILMTACATILALVPLAMSGSSTSLISGGLAISVIGGLFTSTILTLIVVPTIYEMAWKKQKVKEIDNF</sequence>
<feature type="transmembrane region" description="Helical" evidence="1">
    <location>
        <begin position="850"/>
        <end position="868"/>
    </location>
</feature>
<dbReference type="InterPro" id="IPR027463">
    <property type="entry name" value="AcrB_DN_DC_subdom"/>
</dbReference>
<dbReference type="PANTHER" id="PTHR32063">
    <property type="match status" value="1"/>
</dbReference>
<dbReference type="SUPFAM" id="SSF82693">
    <property type="entry name" value="Multidrug efflux transporter AcrB pore domain, PN1, PN2, PC1 and PC2 subdomains"/>
    <property type="match status" value="3"/>
</dbReference>